<protein>
    <recommendedName>
        <fullName evidence="3">Lipocalin-like domain-containing protein</fullName>
    </recommendedName>
</protein>
<sequence length="145" mass="16581">MKRYYLALFISFAILVGCKDDEPGKEEVQINNLSKTWSLGSDGYVLVNSQDISYDYSEFSIRFSSAEADKVYYVTNGHYAFPAAVDTWAFADQNFEEIVRHVDGTVMETHFENNTLTIRFNIPEPSNGKLQGGFGDFEFHLTEYK</sequence>
<dbReference type="EMBL" id="JAPFQN010000003">
    <property type="protein sequence ID" value="MCX2743079.1"/>
    <property type="molecule type" value="Genomic_DNA"/>
</dbReference>
<proteinExistence type="predicted"/>
<keyword evidence="2" id="KW-1185">Reference proteome</keyword>
<accession>A0ABT3RNZ0</accession>
<name>A0ABT3RNZ0_9BACT</name>
<evidence type="ECO:0000313" key="1">
    <source>
        <dbReference type="EMBL" id="MCX2743079.1"/>
    </source>
</evidence>
<evidence type="ECO:0000313" key="2">
    <source>
        <dbReference type="Proteomes" id="UP001209885"/>
    </source>
</evidence>
<dbReference type="PROSITE" id="PS51257">
    <property type="entry name" value="PROKAR_LIPOPROTEIN"/>
    <property type="match status" value="1"/>
</dbReference>
<evidence type="ECO:0008006" key="3">
    <source>
        <dbReference type="Google" id="ProtNLM"/>
    </source>
</evidence>
<dbReference type="RefSeq" id="WP_266055450.1">
    <property type="nucleotide sequence ID" value="NZ_JAPFQN010000003.1"/>
</dbReference>
<gene>
    <name evidence="1" type="ORF">OO013_04340</name>
</gene>
<dbReference type="Proteomes" id="UP001209885">
    <property type="component" value="Unassembled WGS sequence"/>
</dbReference>
<reference evidence="1 2" key="1">
    <citation type="submission" date="2022-11" db="EMBL/GenBank/DDBJ databases">
        <title>The characterization of three novel Bacteroidetes species and genomic analysis of their roles in tidal elemental geochemical cycles.</title>
        <authorList>
            <person name="Ma K."/>
        </authorList>
    </citation>
    <scope>NUCLEOTIDE SEQUENCE [LARGE SCALE GENOMIC DNA]</scope>
    <source>
        <strain evidence="1 2">M17</strain>
    </source>
</reference>
<organism evidence="1 2">
    <name type="scientific">Mangrovivirga halotolerans</name>
    <dbReference type="NCBI Taxonomy" id="2993936"/>
    <lineage>
        <taxon>Bacteria</taxon>
        <taxon>Pseudomonadati</taxon>
        <taxon>Bacteroidota</taxon>
        <taxon>Cytophagia</taxon>
        <taxon>Cytophagales</taxon>
        <taxon>Mangrovivirgaceae</taxon>
        <taxon>Mangrovivirga</taxon>
    </lineage>
</organism>
<comment type="caution">
    <text evidence="1">The sequence shown here is derived from an EMBL/GenBank/DDBJ whole genome shotgun (WGS) entry which is preliminary data.</text>
</comment>